<protein>
    <submittedName>
        <fullName evidence="6">Histone-lysine N-methyltransferase SET domain containing</fullName>
    </submittedName>
</protein>
<dbReference type="Proteomes" id="UP000239899">
    <property type="component" value="Unassembled WGS sequence"/>
</dbReference>
<evidence type="ECO:0000313" key="6">
    <source>
        <dbReference type="EMBL" id="PRW60540.1"/>
    </source>
</evidence>
<evidence type="ECO:0000256" key="4">
    <source>
        <dbReference type="PROSITE-ProRule" id="PRU00134"/>
    </source>
</evidence>
<evidence type="ECO:0000256" key="2">
    <source>
        <dbReference type="ARBA" id="ARBA00022771"/>
    </source>
</evidence>
<dbReference type="OrthoDB" id="550206at2759"/>
<dbReference type="EMBL" id="LHPG02000002">
    <property type="protein sequence ID" value="PRW60540.1"/>
    <property type="molecule type" value="Genomic_DNA"/>
</dbReference>
<sequence length="87" mass="9040">MYVPELSSAAGYSDLPTEVLSAVGHTPAPVCAAEGCTSTENLRKCSGCHAVRYCSEACSRAHWRAHKAECRRLQAAAAAASSGSPES</sequence>
<keyword evidence="2 4" id="KW-0863">Zinc-finger</keyword>
<dbReference type="PROSITE" id="PS50865">
    <property type="entry name" value="ZF_MYND_2"/>
    <property type="match status" value="1"/>
</dbReference>
<keyword evidence="1" id="KW-0479">Metal-binding</keyword>
<keyword evidence="3" id="KW-0862">Zinc</keyword>
<dbReference type="SUPFAM" id="SSF144232">
    <property type="entry name" value="HIT/MYND zinc finger-like"/>
    <property type="match status" value="1"/>
</dbReference>
<dbReference type="PROSITE" id="PS01360">
    <property type="entry name" value="ZF_MYND_1"/>
    <property type="match status" value="1"/>
</dbReference>
<feature type="domain" description="MYND-type" evidence="5">
    <location>
        <begin position="31"/>
        <end position="70"/>
    </location>
</feature>
<reference evidence="6 7" key="1">
    <citation type="journal article" date="2018" name="Plant J.">
        <title>Genome sequences of Chlorella sorokiniana UTEX 1602 and Micractinium conductrix SAG 241.80: implications to maltose excretion by a green alga.</title>
        <authorList>
            <person name="Arriola M.B."/>
            <person name="Velmurugan N."/>
            <person name="Zhang Y."/>
            <person name="Plunkett M.H."/>
            <person name="Hondzo H."/>
            <person name="Barney B.M."/>
        </authorList>
    </citation>
    <scope>NUCLEOTIDE SEQUENCE [LARGE SCALE GENOMIC DNA]</scope>
    <source>
        <strain evidence="7">UTEX 1602</strain>
    </source>
</reference>
<gene>
    <name evidence="6" type="ORF">C2E21_1175</name>
</gene>
<keyword evidence="7" id="KW-1185">Reference proteome</keyword>
<dbReference type="InterPro" id="IPR002893">
    <property type="entry name" value="Znf_MYND"/>
</dbReference>
<dbReference type="Pfam" id="PF01753">
    <property type="entry name" value="zf-MYND"/>
    <property type="match status" value="1"/>
</dbReference>
<evidence type="ECO:0000313" key="7">
    <source>
        <dbReference type="Proteomes" id="UP000239899"/>
    </source>
</evidence>
<accession>A0A2P6U2L6</accession>
<dbReference type="Gene3D" id="6.10.140.2220">
    <property type="match status" value="1"/>
</dbReference>
<name>A0A2P6U2L6_CHLSO</name>
<dbReference type="STRING" id="3076.A0A2P6U2L6"/>
<dbReference type="GO" id="GO:0008168">
    <property type="term" value="F:methyltransferase activity"/>
    <property type="evidence" value="ECO:0007669"/>
    <property type="project" value="UniProtKB-KW"/>
</dbReference>
<comment type="caution">
    <text evidence="6">The sequence shown here is derived from an EMBL/GenBank/DDBJ whole genome shotgun (WGS) entry which is preliminary data.</text>
</comment>
<evidence type="ECO:0000256" key="1">
    <source>
        <dbReference type="ARBA" id="ARBA00022723"/>
    </source>
</evidence>
<organism evidence="6 7">
    <name type="scientific">Chlorella sorokiniana</name>
    <name type="common">Freshwater green alga</name>
    <dbReference type="NCBI Taxonomy" id="3076"/>
    <lineage>
        <taxon>Eukaryota</taxon>
        <taxon>Viridiplantae</taxon>
        <taxon>Chlorophyta</taxon>
        <taxon>core chlorophytes</taxon>
        <taxon>Trebouxiophyceae</taxon>
        <taxon>Chlorellales</taxon>
        <taxon>Chlorellaceae</taxon>
        <taxon>Chlorella clade</taxon>
        <taxon>Chlorella</taxon>
    </lineage>
</organism>
<proteinExistence type="predicted"/>
<dbReference type="GO" id="GO:0008270">
    <property type="term" value="F:zinc ion binding"/>
    <property type="evidence" value="ECO:0007669"/>
    <property type="project" value="UniProtKB-KW"/>
</dbReference>
<evidence type="ECO:0000256" key="3">
    <source>
        <dbReference type="ARBA" id="ARBA00022833"/>
    </source>
</evidence>
<evidence type="ECO:0000259" key="5">
    <source>
        <dbReference type="PROSITE" id="PS50865"/>
    </source>
</evidence>
<dbReference type="GO" id="GO:0032259">
    <property type="term" value="P:methylation"/>
    <property type="evidence" value="ECO:0007669"/>
    <property type="project" value="UniProtKB-KW"/>
</dbReference>
<dbReference type="AlphaFoldDB" id="A0A2P6U2L6"/>